<evidence type="ECO:0000256" key="1">
    <source>
        <dbReference type="ARBA" id="ARBA00022741"/>
    </source>
</evidence>
<dbReference type="InterPro" id="IPR027417">
    <property type="entry name" value="P-loop_NTPase"/>
</dbReference>
<keyword evidence="1" id="KW-0547">Nucleotide-binding</keyword>
<reference evidence="5 6" key="1">
    <citation type="submission" date="2023-01" db="EMBL/GenBank/DDBJ databases">
        <title>Analysis of 21 Apiospora genomes using comparative genomics revels a genus with tremendous synthesis potential of carbohydrate active enzymes and secondary metabolites.</title>
        <authorList>
            <person name="Sorensen T."/>
        </authorList>
    </citation>
    <scope>NUCLEOTIDE SEQUENCE [LARGE SCALE GENOMIC DNA]</scope>
    <source>
        <strain evidence="5 6">CBS 114990</strain>
    </source>
</reference>
<dbReference type="InterPro" id="IPR001650">
    <property type="entry name" value="Helicase_C-like"/>
</dbReference>
<dbReference type="SUPFAM" id="SSF52540">
    <property type="entry name" value="P-loop containing nucleoside triphosphate hydrolases"/>
    <property type="match status" value="1"/>
</dbReference>
<dbReference type="PROSITE" id="PS51194">
    <property type="entry name" value="HELICASE_CTER"/>
    <property type="match status" value="1"/>
</dbReference>
<evidence type="ECO:0000256" key="2">
    <source>
        <dbReference type="ARBA" id="ARBA00022801"/>
    </source>
</evidence>
<evidence type="ECO:0000259" key="4">
    <source>
        <dbReference type="PROSITE" id="PS51194"/>
    </source>
</evidence>
<dbReference type="CDD" id="cd18793">
    <property type="entry name" value="SF2_C_SNF"/>
    <property type="match status" value="1"/>
</dbReference>
<proteinExistence type="predicted"/>
<dbReference type="PANTHER" id="PTHR45626:SF22">
    <property type="entry name" value="DNA REPAIR PROTEIN RAD5"/>
    <property type="match status" value="1"/>
</dbReference>
<feature type="domain" description="Helicase C-terminal" evidence="4">
    <location>
        <begin position="112"/>
        <end position="274"/>
    </location>
</feature>
<protein>
    <recommendedName>
        <fullName evidence="4">Helicase C-terminal domain-containing protein</fullName>
    </recommendedName>
</protein>
<dbReference type="EMBL" id="JAQQWN010000010">
    <property type="protein sequence ID" value="KAK8062814.1"/>
    <property type="molecule type" value="Genomic_DNA"/>
</dbReference>
<dbReference type="InterPro" id="IPR049730">
    <property type="entry name" value="SNF2/RAD54-like_C"/>
</dbReference>
<name>A0ABR1UV50_9PEZI</name>
<comment type="caution">
    <text evidence="5">The sequence shown here is derived from an EMBL/GenBank/DDBJ whole genome shotgun (WGS) entry which is preliminary data.</text>
</comment>
<dbReference type="Pfam" id="PF00271">
    <property type="entry name" value="Helicase_C"/>
    <property type="match status" value="1"/>
</dbReference>
<keyword evidence="6" id="KW-1185">Reference proteome</keyword>
<dbReference type="GeneID" id="92052285"/>
<keyword evidence="3" id="KW-0067">ATP-binding</keyword>
<evidence type="ECO:0000256" key="3">
    <source>
        <dbReference type="ARBA" id="ARBA00022840"/>
    </source>
</evidence>
<dbReference type="InterPro" id="IPR050628">
    <property type="entry name" value="SNF2_RAD54_helicase_TF"/>
</dbReference>
<dbReference type="PANTHER" id="PTHR45626">
    <property type="entry name" value="TRANSCRIPTION TERMINATION FACTOR 2-RELATED"/>
    <property type="match status" value="1"/>
</dbReference>
<gene>
    <name evidence="5" type="ORF">PG997_014911</name>
</gene>
<evidence type="ECO:0000313" key="6">
    <source>
        <dbReference type="Proteomes" id="UP001433268"/>
    </source>
</evidence>
<dbReference type="RefSeq" id="XP_066661413.1">
    <property type="nucleotide sequence ID" value="XM_066819225.1"/>
</dbReference>
<keyword evidence="2" id="KW-0378">Hydrolase</keyword>
<dbReference type="Gene3D" id="3.40.50.300">
    <property type="entry name" value="P-loop containing nucleotide triphosphate hydrolases"/>
    <property type="match status" value="1"/>
</dbReference>
<organism evidence="5 6">
    <name type="scientific">Apiospora hydei</name>
    <dbReference type="NCBI Taxonomy" id="1337664"/>
    <lineage>
        <taxon>Eukaryota</taxon>
        <taxon>Fungi</taxon>
        <taxon>Dikarya</taxon>
        <taxon>Ascomycota</taxon>
        <taxon>Pezizomycotina</taxon>
        <taxon>Sordariomycetes</taxon>
        <taxon>Xylariomycetidae</taxon>
        <taxon>Amphisphaeriales</taxon>
        <taxon>Apiosporaceae</taxon>
        <taxon>Apiospora</taxon>
    </lineage>
</organism>
<accession>A0ABR1UV50</accession>
<sequence length="280" mass="31293">MAENHDNELPLTCTTCPNPIDFSCEPLKDQAEGDVVAWCAPCQHCILCPTCAGDYNTSYLSRVLSTKGKHPKDQCSMCHGEQKEVGGVTLVQAVVKPLRSNHRVDALVHELQLREKLTEANPHERPYKSIVFSQWSKPLVLVTQQLELHGIKHVLMTGGSSHKKRKAILDTFNNDPSVHVLVYTTGVAGHGLDLPIADTIFLMDPLCNPATERQCAQRINRIGQDRPMRLVRYIMANTIEEDVQEVQRRKKRVQDFIQSTGDASATGMTLAELQEVFGRD</sequence>
<evidence type="ECO:0000313" key="5">
    <source>
        <dbReference type="EMBL" id="KAK8062814.1"/>
    </source>
</evidence>
<dbReference type="SMART" id="SM00490">
    <property type="entry name" value="HELICc"/>
    <property type="match status" value="1"/>
</dbReference>
<dbReference type="Proteomes" id="UP001433268">
    <property type="component" value="Unassembled WGS sequence"/>
</dbReference>